<reference evidence="2 3" key="1">
    <citation type="journal article" date="2019" name="Sci. Rep.">
        <title>Comparative genomics of chytrid fungi reveal insights into the obligate biotrophic and pathogenic lifestyle of Synchytrium endobioticum.</title>
        <authorList>
            <person name="van de Vossenberg B.T.L.H."/>
            <person name="Warris S."/>
            <person name="Nguyen H.D.T."/>
            <person name="van Gent-Pelzer M.P.E."/>
            <person name="Joly D.L."/>
            <person name="van de Geest H.C."/>
            <person name="Bonants P.J.M."/>
            <person name="Smith D.S."/>
            <person name="Levesque C.A."/>
            <person name="van der Lee T.A.J."/>
        </authorList>
    </citation>
    <scope>NUCLEOTIDE SEQUENCE [LARGE SCALE GENOMIC DNA]</scope>
    <source>
        <strain evidence="2 3">CBS 809.83</strain>
    </source>
</reference>
<name>A0A507EAE9_9FUNG</name>
<evidence type="ECO:0000313" key="2">
    <source>
        <dbReference type="EMBL" id="TPX60030.1"/>
    </source>
</evidence>
<sequence length="687" mass="74491">MVVVLTLKLGNPPRGSDSVFFAGEKFTCHLTFLNSIPSTYITKQPPDFAPKPPPPFVAKPSRRTSLQTTGPSPVPRSPLGALPSIVATTSDKSQGDLELEESFGEKLDDGPTKGGSASNFNLLSQSPRDQHPPTQESRDSVPDLPSNCRANSHYNGPAPPLKGTAMEGLSLTQLLRKSLSLSSLRSVVGSTLNVIGTSPEAMRPERLSSKEQSASGPGLCAGPEVSGKSSVAQIHVPREFSQHTAKTLNCVPAVEPENRIPQSNRISLHKVPGDPVPTPLSAHRKMASNFGSQDSLSGSASDLRLPPTRYFHDPGHTNRGSAPSAHAVKHETIAWGYAQMTGEFSADSTFLKSTPFNPLKSTVMYRPAGAVGGGGTLGVTAKRESTVDRSAEPELKSMPVYGTPPSILFINMALAPGESKTYKYEIMLPKTLPPSHKGKIIRFSYKLIVGIQRGGTSHKSQVIQLPFRVFSFVQDDGSRPTYELMSPAVFTKDESTIAEETNFSPVHAGFPDEFVTGPTGKKKPRDDYSASLYDREELIDCVARTIARCQMSRKVSYDICKNADHVAQLILQKNVYRLGETVMGVLHFSNSTIPCFRMSAFLESQEVVEEEYAVRSAEESTSLVRRIYAEQHRYTLGTRRIGIELFIPPTSSPNFNTSADAFYSISSVVPAGRVHYWKGKAITPAGG</sequence>
<protein>
    <recommendedName>
        <fullName evidence="4">Rgp1-domain-containing protein</fullName>
    </recommendedName>
</protein>
<evidence type="ECO:0008006" key="4">
    <source>
        <dbReference type="Google" id="ProtNLM"/>
    </source>
</evidence>
<dbReference type="AlphaFoldDB" id="A0A507EAE9"/>
<dbReference type="InterPro" id="IPR014848">
    <property type="entry name" value="Rgp1"/>
</dbReference>
<organism evidence="2 3">
    <name type="scientific">Powellomyces hirtus</name>
    <dbReference type="NCBI Taxonomy" id="109895"/>
    <lineage>
        <taxon>Eukaryota</taxon>
        <taxon>Fungi</taxon>
        <taxon>Fungi incertae sedis</taxon>
        <taxon>Chytridiomycota</taxon>
        <taxon>Chytridiomycota incertae sedis</taxon>
        <taxon>Chytridiomycetes</taxon>
        <taxon>Spizellomycetales</taxon>
        <taxon>Powellomycetaceae</taxon>
        <taxon>Powellomyces</taxon>
    </lineage>
</organism>
<dbReference type="Pfam" id="PF08737">
    <property type="entry name" value="Rgp1"/>
    <property type="match status" value="2"/>
</dbReference>
<comment type="caution">
    <text evidence="2">The sequence shown here is derived from an EMBL/GenBank/DDBJ whole genome shotgun (WGS) entry which is preliminary data.</text>
</comment>
<dbReference type="Proteomes" id="UP000318582">
    <property type="component" value="Unassembled WGS sequence"/>
</dbReference>
<dbReference type="EMBL" id="QEAQ01000019">
    <property type="protein sequence ID" value="TPX60030.1"/>
    <property type="molecule type" value="Genomic_DNA"/>
</dbReference>
<feature type="compositionally biased region" description="Pro residues" evidence="1">
    <location>
        <begin position="47"/>
        <end position="57"/>
    </location>
</feature>
<feature type="region of interest" description="Disordered" evidence="1">
    <location>
        <begin position="43"/>
        <end position="82"/>
    </location>
</feature>
<feature type="region of interest" description="Disordered" evidence="1">
    <location>
        <begin position="199"/>
        <end position="225"/>
    </location>
</feature>
<evidence type="ECO:0000313" key="3">
    <source>
        <dbReference type="Proteomes" id="UP000318582"/>
    </source>
</evidence>
<gene>
    <name evidence="2" type="ORF">PhCBS80983_g02041</name>
</gene>
<evidence type="ECO:0000256" key="1">
    <source>
        <dbReference type="SAM" id="MobiDB-lite"/>
    </source>
</evidence>
<dbReference type="PANTHER" id="PTHR12507">
    <property type="entry name" value="REDUCED GROWTH PHENOTYPE 1 RGP1, YEAST -RELATED"/>
    <property type="match status" value="1"/>
</dbReference>
<feature type="compositionally biased region" description="Polar residues" evidence="1">
    <location>
        <begin position="115"/>
        <end position="127"/>
    </location>
</feature>
<proteinExistence type="predicted"/>
<accession>A0A507EAE9</accession>
<feature type="compositionally biased region" description="Basic and acidic residues" evidence="1">
    <location>
        <begin position="128"/>
        <end position="141"/>
    </location>
</feature>
<feature type="region of interest" description="Disordered" evidence="1">
    <location>
        <begin position="104"/>
        <end position="161"/>
    </location>
</feature>
<dbReference type="STRING" id="109895.A0A507EAE9"/>
<keyword evidence="3" id="KW-1185">Reference proteome</keyword>